<dbReference type="InterPro" id="IPR051694">
    <property type="entry name" value="Immunoregulatory_rcpt-like"/>
</dbReference>
<evidence type="ECO:0000256" key="5">
    <source>
        <dbReference type="SAM" id="MobiDB-lite"/>
    </source>
</evidence>
<organism evidence="9 10">
    <name type="scientific">Periconia macrospinosa</name>
    <dbReference type="NCBI Taxonomy" id="97972"/>
    <lineage>
        <taxon>Eukaryota</taxon>
        <taxon>Fungi</taxon>
        <taxon>Dikarya</taxon>
        <taxon>Ascomycota</taxon>
        <taxon>Pezizomycotina</taxon>
        <taxon>Dothideomycetes</taxon>
        <taxon>Pleosporomycetidae</taxon>
        <taxon>Pleosporales</taxon>
        <taxon>Massarineae</taxon>
        <taxon>Periconiaceae</taxon>
        <taxon>Periconia</taxon>
    </lineage>
</organism>
<dbReference type="Proteomes" id="UP000244855">
    <property type="component" value="Unassembled WGS sequence"/>
</dbReference>
<feature type="region of interest" description="Disordered" evidence="5">
    <location>
        <begin position="175"/>
        <end position="194"/>
    </location>
</feature>
<evidence type="ECO:0000256" key="6">
    <source>
        <dbReference type="SAM" id="Phobius"/>
    </source>
</evidence>
<evidence type="ECO:0000256" key="3">
    <source>
        <dbReference type="ARBA" id="ARBA00022989"/>
    </source>
</evidence>
<keyword evidence="4 6" id="KW-0472">Membrane</keyword>
<evidence type="ECO:0000259" key="8">
    <source>
        <dbReference type="PROSITE" id="PS51212"/>
    </source>
</evidence>
<sequence length="333" mass="35983">MRRQSRFPFLGLFLVVIGMFILIVPAQAEFDYAYCSSQNTNSGSPTYSQWQSNGFCTEKCEGSVFAVILQNDCWCSNYAPGADQQSTDNCNDACPGYPTERCGNKDKKLYMYIRIAGAQASGTQGGSAPTSSARTKSSSPDPTTLQTSAAPANPQTSVRTISMSNSVVTETIVTTPSSTPIDTSTEKSSSNTGAIVGGVVGGVVGLAALTGGIFFALWRRRRQHRTEQDDDGQSGMQRNVSTMSKSGLLRTEKPAAYPPAIATNFPRRQSRNLDQESISPISGSDRRNSRPMVDQRLNPSAIFVLDNSSRGSLGSMDDSRDYHRPLNVRNPDP</sequence>
<accession>A0A2V1E854</accession>
<evidence type="ECO:0000256" key="7">
    <source>
        <dbReference type="SAM" id="SignalP"/>
    </source>
</evidence>
<evidence type="ECO:0000256" key="1">
    <source>
        <dbReference type="ARBA" id="ARBA00004167"/>
    </source>
</evidence>
<evidence type="ECO:0000256" key="2">
    <source>
        <dbReference type="ARBA" id="ARBA00022692"/>
    </source>
</evidence>
<evidence type="ECO:0000313" key="10">
    <source>
        <dbReference type="Proteomes" id="UP000244855"/>
    </source>
</evidence>
<feature type="transmembrane region" description="Helical" evidence="6">
    <location>
        <begin position="194"/>
        <end position="218"/>
    </location>
</feature>
<dbReference type="PANTHER" id="PTHR15549:SF26">
    <property type="entry name" value="AXIAL BUDDING PATTERN PROTEIN 2-RELATED"/>
    <property type="match status" value="1"/>
</dbReference>
<feature type="chain" id="PRO_5015852527" description="WSC domain-containing protein" evidence="7">
    <location>
        <begin position="29"/>
        <end position="333"/>
    </location>
</feature>
<dbReference type="Gene3D" id="1.20.5.510">
    <property type="entry name" value="Single helix bin"/>
    <property type="match status" value="1"/>
</dbReference>
<keyword evidence="3 6" id="KW-1133">Transmembrane helix</keyword>
<evidence type="ECO:0000313" key="9">
    <source>
        <dbReference type="EMBL" id="PVI06322.1"/>
    </source>
</evidence>
<feature type="compositionally biased region" description="Polar residues" evidence="5">
    <location>
        <begin position="234"/>
        <end position="245"/>
    </location>
</feature>
<feature type="region of interest" description="Disordered" evidence="5">
    <location>
        <begin position="225"/>
        <end position="292"/>
    </location>
</feature>
<dbReference type="PROSITE" id="PS51212">
    <property type="entry name" value="WSC"/>
    <property type="match status" value="1"/>
</dbReference>
<gene>
    <name evidence="9" type="ORF">DM02DRAFT_649833</name>
</gene>
<feature type="compositionally biased region" description="Polar residues" evidence="5">
    <location>
        <begin position="129"/>
        <end position="156"/>
    </location>
</feature>
<dbReference type="STRING" id="97972.A0A2V1E854"/>
<proteinExistence type="predicted"/>
<feature type="domain" description="WSC" evidence="8">
    <location>
        <begin position="29"/>
        <end position="115"/>
    </location>
</feature>
<dbReference type="InterPro" id="IPR002889">
    <property type="entry name" value="WSC_carb-bd"/>
</dbReference>
<keyword evidence="10" id="KW-1185">Reference proteome</keyword>
<dbReference type="GO" id="GO:0016020">
    <property type="term" value="C:membrane"/>
    <property type="evidence" value="ECO:0007669"/>
    <property type="project" value="UniProtKB-SubCell"/>
</dbReference>
<feature type="region of interest" description="Disordered" evidence="5">
    <location>
        <begin position="307"/>
        <end position="333"/>
    </location>
</feature>
<name>A0A2V1E854_9PLEO</name>
<feature type="region of interest" description="Disordered" evidence="5">
    <location>
        <begin position="121"/>
        <end position="156"/>
    </location>
</feature>
<dbReference type="GO" id="GO:0071944">
    <property type="term" value="C:cell periphery"/>
    <property type="evidence" value="ECO:0007669"/>
    <property type="project" value="UniProtKB-ARBA"/>
</dbReference>
<protein>
    <recommendedName>
        <fullName evidence="8">WSC domain-containing protein</fullName>
    </recommendedName>
</protein>
<dbReference type="OrthoDB" id="2537459at2759"/>
<dbReference type="EMBL" id="KZ805309">
    <property type="protein sequence ID" value="PVI06322.1"/>
    <property type="molecule type" value="Genomic_DNA"/>
</dbReference>
<dbReference type="AlphaFoldDB" id="A0A2V1E854"/>
<evidence type="ECO:0000256" key="4">
    <source>
        <dbReference type="ARBA" id="ARBA00023136"/>
    </source>
</evidence>
<comment type="subcellular location">
    <subcellularLocation>
        <location evidence="1">Membrane</location>
        <topology evidence="1">Single-pass membrane protein</topology>
    </subcellularLocation>
</comment>
<dbReference type="PANTHER" id="PTHR15549">
    <property type="entry name" value="PAIRED IMMUNOGLOBULIN-LIKE TYPE 2 RECEPTOR"/>
    <property type="match status" value="1"/>
</dbReference>
<dbReference type="Pfam" id="PF01822">
    <property type="entry name" value="WSC"/>
    <property type="match status" value="1"/>
</dbReference>
<reference evidence="9 10" key="1">
    <citation type="journal article" date="2018" name="Sci. Rep.">
        <title>Comparative genomics provides insights into the lifestyle and reveals functional heterogeneity of dark septate endophytic fungi.</title>
        <authorList>
            <person name="Knapp D.G."/>
            <person name="Nemeth J.B."/>
            <person name="Barry K."/>
            <person name="Hainaut M."/>
            <person name="Henrissat B."/>
            <person name="Johnson J."/>
            <person name="Kuo A."/>
            <person name="Lim J.H.P."/>
            <person name="Lipzen A."/>
            <person name="Nolan M."/>
            <person name="Ohm R.A."/>
            <person name="Tamas L."/>
            <person name="Grigoriev I.V."/>
            <person name="Spatafora J.W."/>
            <person name="Nagy L.G."/>
            <person name="Kovacs G.M."/>
        </authorList>
    </citation>
    <scope>NUCLEOTIDE SEQUENCE [LARGE SCALE GENOMIC DNA]</scope>
    <source>
        <strain evidence="9 10">DSE2036</strain>
    </source>
</reference>
<keyword evidence="7" id="KW-0732">Signal</keyword>
<keyword evidence="2 6" id="KW-0812">Transmembrane</keyword>
<dbReference type="SMART" id="SM00321">
    <property type="entry name" value="WSC"/>
    <property type="match status" value="1"/>
</dbReference>
<feature type="signal peptide" evidence="7">
    <location>
        <begin position="1"/>
        <end position="28"/>
    </location>
</feature>